<dbReference type="GO" id="GO:0016423">
    <property type="term" value="F:tRNA (guanine) methyltransferase activity"/>
    <property type="evidence" value="ECO:0007669"/>
    <property type="project" value="TreeGrafter"/>
</dbReference>
<reference evidence="2" key="1">
    <citation type="submission" date="2021-12" db="EMBL/GenBank/DDBJ databases">
        <title>Prjna785345.</title>
        <authorList>
            <person name="Rujirawat T."/>
            <person name="Krajaejun T."/>
        </authorList>
    </citation>
    <scope>NUCLEOTIDE SEQUENCE</scope>
    <source>
        <strain evidence="2">Pi057C3</strain>
    </source>
</reference>
<dbReference type="Proteomes" id="UP001209570">
    <property type="component" value="Unassembled WGS sequence"/>
</dbReference>
<evidence type="ECO:0000259" key="1">
    <source>
        <dbReference type="Pfam" id="PF01170"/>
    </source>
</evidence>
<name>A0AAD5LY99_PYTIN</name>
<dbReference type="FunFam" id="3.40.50.150:FF:000073">
    <property type="entry name" value="THUMP domain containing 3"/>
    <property type="match status" value="1"/>
</dbReference>
<dbReference type="Pfam" id="PF01170">
    <property type="entry name" value="UPF0020"/>
    <property type="match status" value="1"/>
</dbReference>
<evidence type="ECO:0000313" key="2">
    <source>
        <dbReference type="EMBL" id="KAJ0396520.1"/>
    </source>
</evidence>
<dbReference type="PANTHER" id="PTHR14911:SF13">
    <property type="entry name" value="TRNA (GUANINE(6)-N2)-METHYLTRANSFERASE THUMP3"/>
    <property type="match status" value="1"/>
</dbReference>
<feature type="domain" description="Ribosomal RNA large subunit methyltransferase K/L-like methyltransferase" evidence="1">
    <location>
        <begin position="227"/>
        <end position="373"/>
    </location>
</feature>
<dbReference type="SUPFAM" id="SSF53335">
    <property type="entry name" value="S-adenosyl-L-methionine-dependent methyltransferases"/>
    <property type="match status" value="1"/>
</dbReference>
<dbReference type="Gene3D" id="3.40.50.150">
    <property type="entry name" value="Vaccinia Virus protein VP39"/>
    <property type="match status" value="1"/>
</dbReference>
<accession>A0AAD5LY99</accession>
<dbReference type="Gene3D" id="3.30.2130.30">
    <property type="match status" value="1"/>
</dbReference>
<protein>
    <recommendedName>
        <fullName evidence="1">Ribosomal RNA large subunit methyltransferase K/L-like methyltransferase domain-containing protein</fullName>
    </recommendedName>
</protein>
<comment type="caution">
    <text evidence="2">The sequence shown here is derived from an EMBL/GenBank/DDBJ whole genome shotgun (WGS) entry which is preliminary data.</text>
</comment>
<dbReference type="CDD" id="cd11715">
    <property type="entry name" value="THUMP_AdoMetMT"/>
    <property type="match status" value="1"/>
</dbReference>
<evidence type="ECO:0000313" key="3">
    <source>
        <dbReference type="Proteomes" id="UP001209570"/>
    </source>
</evidence>
<dbReference type="SUPFAM" id="SSF143437">
    <property type="entry name" value="THUMP domain-like"/>
    <property type="match status" value="1"/>
</dbReference>
<dbReference type="InterPro" id="IPR000241">
    <property type="entry name" value="RlmKL-like_Mtase"/>
</dbReference>
<dbReference type="PANTHER" id="PTHR14911">
    <property type="entry name" value="THUMP DOMAIN-CONTAINING"/>
    <property type="match status" value="1"/>
</dbReference>
<organism evidence="2 3">
    <name type="scientific">Pythium insidiosum</name>
    <name type="common">Pythiosis disease agent</name>
    <dbReference type="NCBI Taxonomy" id="114742"/>
    <lineage>
        <taxon>Eukaryota</taxon>
        <taxon>Sar</taxon>
        <taxon>Stramenopiles</taxon>
        <taxon>Oomycota</taxon>
        <taxon>Peronosporomycetes</taxon>
        <taxon>Pythiales</taxon>
        <taxon>Pythiaceae</taxon>
        <taxon>Pythium</taxon>
    </lineage>
</organism>
<sequence length="402" mass="43995">MAMADKAAPLGTYLVLALRGLESLVVEEIQATLQVDELQVCSVEADPQQPHVNVFQGEAAVGRILLRTRSPPRAVRSLRSAQAILAFLTSSDDIVTSDKSGVDQVAGLIADADWTSALELWHAHMRELRPDRFPDASLPSRPLFRGSCVRDGRHAFQSVDIAGEIGAVLIERFGWQVDLVKCDLEVVCLLFHRHMIAGIALSNPADGLYKNRIVNEPRPFLADSKYVSTLRPSTAYLMLQLARYEPGDVVLDSMCGVGTIPICSADFSSNEVFALGGELDALPVEKAGRNARTAPRLTDVCQWDSTRLPLRSATVDRVVIDLPFGNRCSNPRAMSKVYPKVMKELYRVLRPHGGRAVLLTTLRKTFQNAALQAAPFTLLQTLEVSIGGMSCCIYVLEKRGAA</sequence>
<gene>
    <name evidence="2" type="ORF">P43SY_003731</name>
</gene>
<keyword evidence="3" id="KW-1185">Reference proteome</keyword>
<dbReference type="GO" id="GO:0043527">
    <property type="term" value="C:tRNA methyltransferase complex"/>
    <property type="evidence" value="ECO:0007669"/>
    <property type="project" value="UniProtKB-ARBA"/>
</dbReference>
<dbReference type="AlphaFoldDB" id="A0AAD5LY99"/>
<proteinExistence type="predicted"/>
<dbReference type="GO" id="GO:0030488">
    <property type="term" value="P:tRNA methylation"/>
    <property type="evidence" value="ECO:0007669"/>
    <property type="project" value="TreeGrafter"/>
</dbReference>
<dbReference type="InterPro" id="IPR029063">
    <property type="entry name" value="SAM-dependent_MTases_sf"/>
</dbReference>
<dbReference type="EMBL" id="JAKCXM010000291">
    <property type="protein sequence ID" value="KAJ0396520.1"/>
    <property type="molecule type" value="Genomic_DNA"/>
</dbReference>